<evidence type="ECO:0000313" key="2">
    <source>
        <dbReference type="Proteomes" id="UP000070687"/>
    </source>
</evidence>
<name>A0A133NWI7_GARVA</name>
<gene>
    <name evidence="1" type="ORF">HMPREF3208_00760</name>
</gene>
<dbReference type="Proteomes" id="UP000070687">
    <property type="component" value="Unassembled WGS sequence"/>
</dbReference>
<dbReference type="AlphaFoldDB" id="A0A133NWI7"/>
<evidence type="ECO:0008006" key="3">
    <source>
        <dbReference type="Google" id="ProtNLM"/>
    </source>
</evidence>
<accession>A0A133NWI7</accession>
<protein>
    <recommendedName>
        <fullName evidence="3">DUF3107 domain-containing protein</fullName>
    </recommendedName>
</protein>
<reference evidence="1 2" key="1">
    <citation type="submission" date="2016-01" db="EMBL/GenBank/DDBJ databases">
        <authorList>
            <person name="Oliw E.H."/>
        </authorList>
    </citation>
    <scope>NUCLEOTIDE SEQUENCE [LARGE SCALE GENOMIC DNA]</scope>
    <source>
        <strain evidence="1 2">PSS_7772B</strain>
    </source>
</reference>
<evidence type="ECO:0000313" key="1">
    <source>
        <dbReference type="EMBL" id="KXA20668.1"/>
    </source>
</evidence>
<dbReference type="RefSeq" id="WP_016636954.1">
    <property type="nucleotide sequence ID" value="NZ_KQ956855.1"/>
</dbReference>
<dbReference type="InterPro" id="IPR021456">
    <property type="entry name" value="DUF3107"/>
</dbReference>
<dbReference type="EMBL" id="LRQB01000043">
    <property type="protein sequence ID" value="KXA20668.1"/>
    <property type="molecule type" value="Genomic_DNA"/>
</dbReference>
<proteinExistence type="predicted"/>
<sequence>MRVVLGIKNVSDSINFETNQSSEEVRNIINDSKEMLEFTDVNGRTIMISSSSLSYALIGDTPKHAVGFGALN</sequence>
<dbReference type="PATRIC" id="fig|2702.100.peg.740"/>
<organism evidence="1 2">
    <name type="scientific">Gardnerella vaginalis</name>
    <dbReference type="NCBI Taxonomy" id="2702"/>
    <lineage>
        <taxon>Bacteria</taxon>
        <taxon>Bacillati</taxon>
        <taxon>Actinomycetota</taxon>
        <taxon>Actinomycetes</taxon>
        <taxon>Bifidobacteriales</taxon>
        <taxon>Bifidobacteriaceae</taxon>
        <taxon>Gardnerella</taxon>
    </lineage>
</organism>
<dbReference type="OrthoDB" id="3268468at2"/>
<comment type="caution">
    <text evidence="1">The sequence shown here is derived from an EMBL/GenBank/DDBJ whole genome shotgun (WGS) entry which is preliminary data.</text>
</comment>
<dbReference type="Pfam" id="PF11305">
    <property type="entry name" value="DUF3107"/>
    <property type="match status" value="1"/>
</dbReference>